<dbReference type="Gramene" id="Tc01v2_t018670.1">
    <property type="protein sequence ID" value="Tc01v2_p018670.1"/>
    <property type="gene ID" value="Tc01v2_g018670"/>
</dbReference>
<evidence type="ECO:0000313" key="3">
    <source>
        <dbReference type="RefSeq" id="XP_007049762.2"/>
    </source>
</evidence>
<evidence type="ECO:0000256" key="1">
    <source>
        <dbReference type="SAM" id="MobiDB-lite"/>
    </source>
</evidence>
<gene>
    <name evidence="3" type="primary">LOC18612775</name>
</gene>
<feature type="compositionally biased region" description="Polar residues" evidence="1">
    <location>
        <begin position="348"/>
        <end position="357"/>
    </location>
</feature>
<proteinExistence type="predicted"/>
<dbReference type="AlphaFoldDB" id="A0AB32VQ98"/>
<dbReference type="Proteomes" id="UP000694886">
    <property type="component" value="Chromosome 1"/>
</dbReference>
<feature type="compositionally biased region" description="Low complexity" evidence="1">
    <location>
        <begin position="93"/>
        <end position="104"/>
    </location>
</feature>
<feature type="compositionally biased region" description="Polar residues" evidence="1">
    <location>
        <begin position="53"/>
        <end position="74"/>
    </location>
</feature>
<feature type="compositionally biased region" description="Acidic residues" evidence="1">
    <location>
        <begin position="367"/>
        <end position="378"/>
    </location>
</feature>
<organism evidence="2 3">
    <name type="scientific">Theobroma cacao</name>
    <name type="common">Cacao</name>
    <name type="synonym">Cocoa</name>
    <dbReference type="NCBI Taxonomy" id="3641"/>
    <lineage>
        <taxon>Eukaryota</taxon>
        <taxon>Viridiplantae</taxon>
        <taxon>Streptophyta</taxon>
        <taxon>Embryophyta</taxon>
        <taxon>Tracheophyta</taxon>
        <taxon>Spermatophyta</taxon>
        <taxon>Magnoliopsida</taxon>
        <taxon>eudicotyledons</taxon>
        <taxon>Gunneridae</taxon>
        <taxon>Pentapetalae</taxon>
        <taxon>rosids</taxon>
        <taxon>malvids</taxon>
        <taxon>Malvales</taxon>
        <taxon>Malvaceae</taxon>
        <taxon>Byttnerioideae</taxon>
        <taxon>Theobroma</taxon>
    </lineage>
</organism>
<feature type="compositionally biased region" description="Basic and acidic residues" evidence="1">
    <location>
        <begin position="1"/>
        <end position="43"/>
    </location>
</feature>
<protein>
    <submittedName>
        <fullName evidence="3">Uncharacterized protein LOC18612775</fullName>
    </submittedName>
</protein>
<feature type="region of interest" description="Disordered" evidence="1">
    <location>
        <begin position="227"/>
        <end position="378"/>
    </location>
</feature>
<dbReference type="KEGG" id="tcc:18612775"/>
<dbReference type="RefSeq" id="XP_007049762.2">
    <property type="nucleotide sequence ID" value="XM_007049700.2"/>
</dbReference>
<dbReference type="GeneID" id="18612775"/>
<feature type="compositionally biased region" description="Polar residues" evidence="1">
    <location>
        <begin position="240"/>
        <end position="259"/>
    </location>
</feature>
<sequence length="378" mass="40389">MNTGGRDGDDGVRGERGRGSGRDAGRRGRGSGRDGGRRGRGDGGGRGNEPDEASSSQAATQNPSLVGQEQSLPSHSLHGPDQPARPSVSPRNQTFHQQQTSGQQAPQDSEHQRLAGHTNLCRNNLHNEARNFRPSASFPVRVVRPQRHDIALQLRKRNVVVGSQQTRKSGSFGIAREKPATTSQLGPSFPHRKRSATDILLADRILAAFLSLPVQAWLPDGVAQPQRQDALERSERNVAVGSQQTPRFGSSGIATSQPGPSIPRRQRSATAPNSGSFAGAVSLQGMGGSMTQTQGDPVGSFHQKEEKPFPDSEPNSYAKSVKKRKKSTESTDGSDEQEAPSASDITIREQQPSSSGRPTEAHQGNPDDSDESLDTDLG</sequence>
<name>A0AB32VQ98_THECC</name>
<evidence type="ECO:0000313" key="2">
    <source>
        <dbReference type="Proteomes" id="UP000694886"/>
    </source>
</evidence>
<reference evidence="3" key="2">
    <citation type="submission" date="2025-08" db="UniProtKB">
        <authorList>
            <consortium name="RefSeq"/>
        </authorList>
    </citation>
    <scope>IDENTIFICATION</scope>
</reference>
<feature type="region of interest" description="Disordered" evidence="1">
    <location>
        <begin position="1"/>
        <end position="112"/>
    </location>
</feature>
<reference evidence="2" key="1">
    <citation type="journal article" date="1997" name="Nucleic Acids Res.">
        <title>tRNAscan-SE: a program for improved detection of transfer RNA genes in genomic sequence.</title>
        <authorList>
            <person name="Lowe T.M."/>
            <person name="Eddy S.R."/>
        </authorList>
    </citation>
    <scope>NUCLEOTIDE SEQUENCE [LARGE SCALE GENOMIC DNA]</scope>
    <source>
        <strain evidence="2">r\B97-61/B2</strain>
    </source>
</reference>
<accession>A0AB32VQ98</accession>